<comment type="cofactor">
    <cofactor evidence="1">
        <name>Mg(2+)</name>
        <dbReference type="ChEBI" id="CHEBI:18420"/>
    </cofactor>
</comment>
<dbReference type="EC" id="2.7.11.1" evidence="3"/>
<feature type="region of interest" description="Disordered" evidence="13">
    <location>
        <begin position="2024"/>
        <end position="2105"/>
    </location>
</feature>
<feature type="region of interest" description="Disordered" evidence="13">
    <location>
        <begin position="1058"/>
        <end position="1143"/>
    </location>
</feature>
<evidence type="ECO:0000256" key="2">
    <source>
        <dbReference type="ARBA" id="ARBA00004496"/>
    </source>
</evidence>
<dbReference type="GO" id="GO:0004674">
    <property type="term" value="F:protein serine/threonine kinase activity"/>
    <property type="evidence" value="ECO:0007669"/>
    <property type="project" value="UniProtKB-KW"/>
</dbReference>
<dbReference type="Gene3D" id="3.30.200.20">
    <property type="entry name" value="Phosphorylase Kinase, domain 1"/>
    <property type="match status" value="1"/>
</dbReference>
<evidence type="ECO:0000256" key="1">
    <source>
        <dbReference type="ARBA" id="ARBA00001946"/>
    </source>
</evidence>
<feature type="compositionally biased region" description="Polar residues" evidence="13">
    <location>
        <begin position="1705"/>
        <end position="1719"/>
    </location>
</feature>
<feature type="region of interest" description="Disordered" evidence="13">
    <location>
        <begin position="1692"/>
        <end position="1781"/>
    </location>
</feature>
<dbReference type="FunFam" id="3.30.200.20:FF:000494">
    <property type="entry name" value="serine/threonine-protein kinase WNK2 isoform X2"/>
    <property type="match status" value="1"/>
</dbReference>
<feature type="compositionally biased region" description="Polar residues" evidence="13">
    <location>
        <begin position="2089"/>
        <end position="2099"/>
    </location>
</feature>
<evidence type="ECO:0000256" key="8">
    <source>
        <dbReference type="ARBA" id="ARBA00022741"/>
    </source>
</evidence>
<feature type="compositionally biased region" description="Basic and acidic residues" evidence="13">
    <location>
        <begin position="1692"/>
        <end position="1704"/>
    </location>
</feature>
<evidence type="ECO:0000256" key="13">
    <source>
        <dbReference type="SAM" id="MobiDB-lite"/>
    </source>
</evidence>
<keyword evidence="9" id="KW-0418">Kinase</keyword>
<feature type="region of interest" description="Disordered" evidence="13">
    <location>
        <begin position="113"/>
        <end position="149"/>
    </location>
</feature>
<evidence type="ECO:0000256" key="12">
    <source>
        <dbReference type="ARBA" id="ARBA00048679"/>
    </source>
</evidence>
<dbReference type="Gene3D" id="3.10.20.90">
    <property type="entry name" value="Phosphatidylinositol 3-kinase Catalytic Subunit, Chain A, domain 1"/>
    <property type="match status" value="2"/>
</dbReference>
<dbReference type="PROSITE" id="PS00108">
    <property type="entry name" value="PROTEIN_KINASE_ST"/>
    <property type="match status" value="1"/>
</dbReference>
<keyword evidence="10" id="KW-0067">ATP-binding</keyword>
<feature type="compositionally biased region" description="Polar residues" evidence="13">
    <location>
        <begin position="2347"/>
        <end position="2361"/>
    </location>
</feature>
<dbReference type="InterPro" id="IPR050588">
    <property type="entry name" value="WNK_Ser-Thr_kinase"/>
</dbReference>
<feature type="region of interest" description="Disordered" evidence="13">
    <location>
        <begin position="2257"/>
        <end position="2427"/>
    </location>
</feature>
<feature type="compositionally biased region" description="Polar residues" evidence="13">
    <location>
        <begin position="1502"/>
        <end position="1514"/>
    </location>
</feature>
<feature type="compositionally biased region" description="Basic and acidic residues" evidence="13">
    <location>
        <begin position="2150"/>
        <end position="2160"/>
    </location>
</feature>
<comment type="catalytic activity">
    <reaction evidence="11">
        <text>L-threonyl-[protein] + ATP = O-phospho-L-threonyl-[protein] + ADP + H(+)</text>
        <dbReference type="Rhea" id="RHEA:46608"/>
        <dbReference type="Rhea" id="RHEA-COMP:11060"/>
        <dbReference type="Rhea" id="RHEA-COMP:11605"/>
        <dbReference type="ChEBI" id="CHEBI:15378"/>
        <dbReference type="ChEBI" id="CHEBI:30013"/>
        <dbReference type="ChEBI" id="CHEBI:30616"/>
        <dbReference type="ChEBI" id="CHEBI:61977"/>
        <dbReference type="ChEBI" id="CHEBI:456216"/>
        <dbReference type="EC" id="2.7.11.1"/>
    </reaction>
</comment>
<evidence type="ECO:0000256" key="3">
    <source>
        <dbReference type="ARBA" id="ARBA00012513"/>
    </source>
</evidence>
<feature type="region of interest" description="Disordered" evidence="13">
    <location>
        <begin position="1917"/>
        <end position="2006"/>
    </location>
</feature>
<evidence type="ECO:0000256" key="6">
    <source>
        <dbReference type="ARBA" id="ARBA00022553"/>
    </source>
</evidence>
<accession>A0A3B4F9I1</accession>
<evidence type="ECO:0000256" key="5">
    <source>
        <dbReference type="ARBA" id="ARBA00022527"/>
    </source>
</evidence>
<dbReference type="Ensembl" id="ENSPNYT00000007340.1">
    <property type="protein sequence ID" value="ENSPNYP00000007165.1"/>
    <property type="gene ID" value="ENSPNYG00000005498.1"/>
</dbReference>
<keyword evidence="7" id="KW-0808">Transferase</keyword>
<comment type="subcellular location">
    <subcellularLocation>
        <location evidence="2">Cytoplasm</location>
    </subcellularLocation>
</comment>
<dbReference type="PANTHER" id="PTHR13902">
    <property type="entry name" value="SERINE/THREONINE-PROTEIN KINASE WNK WITH NO LYSINE -RELATED"/>
    <property type="match status" value="1"/>
</dbReference>
<feature type="compositionally biased region" description="Polar residues" evidence="13">
    <location>
        <begin position="1185"/>
        <end position="1221"/>
    </location>
</feature>
<protein>
    <recommendedName>
        <fullName evidence="3">non-specific serine/threonine protein kinase</fullName>
        <ecNumber evidence="3">2.7.11.1</ecNumber>
    </recommendedName>
</protein>
<dbReference type="InterPro" id="IPR024678">
    <property type="entry name" value="Kinase_OSR1/WNK_CCT"/>
</dbReference>
<dbReference type="InterPro" id="IPR008271">
    <property type="entry name" value="Ser/Thr_kinase_AS"/>
</dbReference>
<dbReference type="FunFam" id="3.10.20.90:FF:000007">
    <property type="entry name" value="Serine/threonine-protein kinase WNK1 isoform 1"/>
    <property type="match status" value="1"/>
</dbReference>
<feature type="compositionally biased region" description="Polar residues" evidence="13">
    <location>
        <begin position="1260"/>
        <end position="1269"/>
    </location>
</feature>
<evidence type="ECO:0000256" key="10">
    <source>
        <dbReference type="ARBA" id="ARBA00022840"/>
    </source>
</evidence>
<dbReference type="GeneTree" id="ENSGT00940000157161"/>
<feature type="region of interest" description="Disordered" evidence="13">
    <location>
        <begin position="538"/>
        <end position="559"/>
    </location>
</feature>
<feature type="compositionally biased region" description="Low complexity" evidence="13">
    <location>
        <begin position="1441"/>
        <end position="1467"/>
    </location>
</feature>
<evidence type="ECO:0000256" key="4">
    <source>
        <dbReference type="ARBA" id="ARBA00022490"/>
    </source>
</evidence>
<feature type="compositionally biased region" description="Polar residues" evidence="13">
    <location>
        <begin position="2288"/>
        <end position="2300"/>
    </location>
</feature>
<comment type="catalytic activity">
    <reaction evidence="12">
        <text>L-seryl-[protein] + ATP = O-phospho-L-seryl-[protein] + ADP + H(+)</text>
        <dbReference type="Rhea" id="RHEA:17989"/>
        <dbReference type="Rhea" id="RHEA-COMP:9863"/>
        <dbReference type="Rhea" id="RHEA-COMP:11604"/>
        <dbReference type="ChEBI" id="CHEBI:15378"/>
        <dbReference type="ChEBI" id="CHEBI:29999"/>
        <dbReference type="ChEBI" id="CHEBI:30616"/>
        <dbReference type="ChEBI" id="CHEBI:83421"/>
        <dbReference type="ChEBI" id="CHEBI:456216"/>
        <dbReference type="EC" id="2.7.11.1"/>
    </reaction>
</comment>
<reference evidence="15" key="1">
    <citation type="submission" date="2023-09" db="UniProtKB">
        <authorList>
            <consortium name="Ensembl"/>
        </authorList>
    </citation>
    <scope>IDENTIFICATION</scope>
</reference>
<feature type="region of interest" description="Disordered" evidence="13">
    <location>
        <begin position="1496"/>
        <end position="1558"/>
    </location>
</feature>
<feature type="compositionally biased region" description="Low complexity" evidence="13">
    <location>
        <begin position="2024"/>
        <end position="2047"/>
    </location>
</feature>
<dbReference type="Pfam" id="PF12202">
    <property type="entry name" value="OSR1_C"/>
    <property type="match status" value="1"/>
</dbReference>
<feature type="compositionally biased region" description="Basic residues" evidence="13">
    <location>
        <begin position="2269"/>
        <end position="2281"/>
    </location>
</feature>
<dbReference type="GO" id="GO:0005737">
    <property type="term" value="C:cytoplasm"/>
    <property type="evidence" value="ECO:0007669"/>
    <property type="project" value="UniProtKB-SubCell"/>
</dbReference>
<dbReference type="Pfam" id="PF24889">
    <property type="entry name" value="CCTL2_WNK"/>
    <property type="match status" value="1"/>
</dbReference>
<dbReference type="Gene3D" id="1.10.510.10">
    <property type="entry name" value="Transferase(Phosphotransferase) domain 1"/>
    <property type="match status" value="1"/>
</dbReference>
<proteinExistence type="predicted"/>
<feature type="region of interest" description="Disordered" evidence="13">
    <location>
        <begin position="2126"/>
        <end position="2215"/>
    </location>
</feature>
<keyword evidence="5" id="KW-0723">Serine/threonine-protein kinase</keyword>
<dbReference type="InterPro" id="IPR011009">
    <property type="entry name" value="Kinase-like_dom_sf"/>
</dbReference>
<feature type="region of interest" description="Disordered" evidence="13">
    <location>
        <begin position="2462"/>
        <end position="2483"/>
    </location>
</feature>
<feature type="compositionally biased region" description="Polar residues" evidence="13">
    <location>
        <begin position="1747"/>
        <end position="1763"/>
    </location>
</feature>
<organism evidence="15">
    <name type="scientific">Pundamilia nyererei</name>
    <dbReference type="NCBI Taxonomy" id="303518"/>
    <lineage>
        <taxon>Eukaryota</taxon>
        <taxon>Metazoa</taxon>
        <taxon>Chordata</taxon>
        <taxon>Craniata</taxon>
        <taxon>Vertebrata</taxon>
        <taxon>Euteleostomi</taxon>
        <taxon>Actinopterygii</taxon>
        <taxon>Neopterygii</taxon>
        <taxon>Teleostei</taxon>
        <taxon>Neoteleostei</taxon>
        <taxon>Acanthomorphata</taxon>
        <taxon>Ovalentaria</taxon>
        <taxon>Cichlomorphae</taxon>
        <taxon>Cichliformes</taxon>
        <taxon>Cichlidae</taxon>
        <taxon>African cichlids</taxon>
        <taxon>Pseudocrenilabrinae</taxon>
        <taxon>Haplochromini</taxon>
        <taxon>Pundamilia</taxon>
    </lineage>
</organism>
<feature type="compositionally biased region" description="Low complexity" evidence="13">
    <location>
        <begin position="1722"/>
        <end position="1746"/>
    </location>
</feature>
<feature type="region of interest" description="Disordered" evidence="13">
    <location>
        <begin position="1816"/>
        <end position="1840"/>
    </location>
</feature>
<feature type="compositionally biased region" description="Polar residues" evidence="13">
    <location>
        <begin position="549"/>
        <end position="559"/>
    </location>
</feature>
<feature type="compositionally biased region" description="Low complexity" evidence="13">
    <location>
        <begin position="1865"/>
        <end position="1882"/>
    </location>
</feature>
<feature type="compositionally biased region" description="Basic residues" evidence="13">
    <location>
        <begin position="1535"/>
        <end position="1546"/>
    </location>
</feature>
<dbReference type="SMART" id="SM00220">
    <property type="entry name" value="S_TKc"/>
    <property type="match status" value="1"/>
</dbReference>
<name>A0A3B4F9I1_9CICH</name>
<feature type="domain" description="Protein kinase" evidence="14">
    <location>
        <begin position="184"/>
        <end position="442"/>
    </location>
</feature>
<dbReference type="PROSITE" id="PS50011">
    <property type="entry name" value="PROTEIN_KINASE_DOM"/>
    <property type="match status" value="1"/>
</dbReference>
<sequence length="2611" mass="280369">MEPESKSGSGDHQDLRNSPVTKSQCEPGKNVREAMGDGPVSLVDSVVRGGSDPSAYPSSSYQRIVHQRFIRRSLWFSDTDEQAFEAPECNNRSKILNINLRTIVDRSRGTSCAIQEGSSTESQGGLKDSATESASADEDKEKGGDALNVTCSDGGKAAVKAASEENEEEAEMKAVSTSPGGRFLKFDIELGRGSFKTVYKGLDTETWVEVAWCELQDRKLSKMERQRFKEEAEMLKGLQHPNIVRFYDFWESPLKGKKCIVLVTELMTSGTLKTYLKRFKVMKPKVLRSWCRQILKGLHFLHTRTPPIIHRDLKCDNIFITGPTGSVKIGDLGLATLKAASFAKSVIGTPEFMAPEMYEEHYDEAVDVYAFGMCMLEMATSEYPYSECQNAAQIYRKVTSGVKPASYNKVMDPEIKEIIGECICQKKEERYTIKDLLNHAFFAEDTGVRVELAEEDDGKKSSIALKLWVEDPKKLKGKYKESGAIEFTFDLEKEVPEVVAQEMVESGFFHESDAKTVGKSIRDRVALIKWRRERTVSAAAAENQGEGGHSTQMTPSQGISAGVPHVGQPLVLEPEEPEADQYNRLHTLTASATSVTSDSTLDSGMGSTVYSDSHSSQHSVLYQSLLEPITMATQQCPSSSHFLTDRPQYCERGEVWEATLSPELRARLGAEGRRGSAPVIDIQRANHIARLHALIQSKRSVSPNPTVPEQSELSSAELHSESYGGFSPQSAMPVIKLSPVSSPTDHRRLSDINIRSPSETLSLPVPTERRHSDLSSLLSLTSHHNHHIAMHRGSACQACISMLHLRSQDWRHHCHSVVMPTHQCPCDFRHHPSPGGMMSTPGYGLLKASSDYSNFSQLQQSLFNIISRKAAPCPPTPAQASSLYSSAALSPTGSDGDCSLKSQFQISSLVGDHEPLQECEDRCCAREQQVTRAVGVASSAGYQTQQSVQGLSSSSSTVHAPPQYLQPGHSYPATLYAPQPCAPTPAPASLCSVNIQHATSAGSYSPPNVQQAQVAASIVPSAVPQHVVQSYQAPVQQQQQVTAANSLTFPLQVQQTSQNSVAPPLQQAQSASGSVQQPTAATTLPAQQPTENCPSASAAPSMAPTVQGQPVQASSTLQQAQTTVKLPNQQHSQNSATPALYSQQISIQQEHQQSLSQNAQQNAGKACVQSQLQHGQETVYAMHQQMAQHPTQQSQSLHCSTQQQVHTPNVQQHSQKTIQTAVPQQSQDVSQSQPQTTATQVLQVPAKHQSYSAAGPHDAASQSYAHSALQQTAPGQSQYLPAQSVCPQTYIAANQVLTSQSISTSSQQGQAEHTTQQNISAGQSISQLGQGGQGHGQNVSQPASSGPAQALSAQQSTAHQQQLQPLQISASLSPSHQPQAPQQSQVSHPEPVPCAQSVQPSQLKQAAVFSSHVQNGAELGTASAAAQLDSVSPCQLPPQAQPQSQVQSQIPVLQSADSQRASSGSASSCWIQQKQLSNVTGAAGQGPSEINMEDQAAEKHTGGQSYDSVNSDATSGKEMSDGYEGTHGGRCDGKVRKHHRRSSRTRSRQEKLSRPKLSMLNVCNTGDKMVECQLETHNHKMVTFKFDLDGDAPEEIATYMVENDFILPLEKEVFIEQLKDIVDKAEDMLSEDTEGERNSDQGGSPKQSEGPGTLGTEASSPSTPQLVYQQNVLHTGKRWFIICPVAETPMHDKENTSHAQESEKSGSSSVRANGNTAAVPTQVVSLSSQNPSSSSSLTTAAQTSVQPPDQITSKAHIQQTQPGVTKHALGSSAANHRSSLSVEEPCISAVSMVTDMPCCAIVPPVSLDVNGIEKGTPGGLVSSQTNQPIQKASPTGEAPPQLTSLQSVVMQQPYATPMQPGTVTSQPQSPAHQNSQSSSHQQCVGPGESDSEGPRRVEFVDRTIKTLDEKLRNLLYQEHAPSQPSSLTSETQASSTEGVSSPPVSDGQSTEGALTKKKGEPLPQIPERMDDVGTLSDSAVPGTNRGLKRSDVPASSGAHGYKSRFQIIPTPPDVICRLEKSKTSCSSCSSPAPSSGSGGSYSQAQSMSKKERGCVAMSRSSVKPGDEDENAETSKSHRSSRYSAPPNFYQATPSSSPDSTPCHIPRAQTIDASAHHHYRFPSHLCSDSADEDSSSVALPPAHPAPPAHTLSEHSGSDLMKRAVAFLRRSGRSKSEQSSDSPSRQPVSMNGHTPSPSAGHAPSSYVSSDNDSEFEDADMRKELQKLREKHMKEISELQAFQRSEIERLYKELGKTLPPNVSLLHAAPPSGRRRKASKHKLKAGKLLNPMVQQLKNNLNTTSADRKGESAASSSGSPAKSSVLSDGSAHSSGCSSSSNQPSTAPEHVHTQQPCSLKGSFSSDNIYAGLHGDGNPNHAGPGQGSTLKRLCLGKERSSRSSLNTTTAQTASSQTQPSLSAATSSPSPQPFTRLAQVQTNNSNNKRGTFTDDLHKLVDDWTKETVAAASQARPSLNQMKQQRRRQDLEGGAAPMGAVTREMKCHNGPGKFQLPLSCPPTAALGPRIPATLSSNSSTAPSPGYLIPAGSYAGMVPGPLYPQRWPSLPSPVGSVVPVGLLGAARMMPYGTMANPQIQAYPLVIHSPENGPCPKTTRTT</sequence>
<feature type="compositionally biased region" description="Low complexity" evidence="13">
    <location>
        <begin position="1336"/>
        <end position="1389"/>
    </location>
</feature>
<feature type="region of interest" description="Disordered" evidence="13">
    <location>
        <begin position="1"/>
        <end position="39"/>
    </location>
</feature>
<evidence type="ECO:0000256" key="9">
    <source>
        <dbReference type="ARBA" id="ARBA00022777"/>
    </source>
</evidence>
<dbReference type="FunFam" id="3.10.20.90:FF:000012">
    <property type="entry name" value="Serine/threonine-protein kinase WNK1 isoform 2"/>
    <property type="match status" value="1"/>
</dbReference>
<evidence type="ECO:0000259" key="14">
    <source>
        <dbReference type="PROSITE" id="PS50011"/>
    </source>
</evidence>
<evidence type="ECO:0000313" key="15">
    <source>
        <dbReference type="Ensembl" id="ENSPNYP00000007165.1"/>
    </source>
</evidence>
<feature type="region of interest" description="Disordered" evidence="13">
    <location>
        <begin position="700"/>
        <end position="724"/>
    </location>
</feature>
<feature type="region of interest" description="Disordered" evidence="13">
    <location>
        <begin position="1856"/>
        <end position="1897"/>
    </location>
</feature>
<dbReference type="CDD" id="cd13983">
    <property type="entry name" value="STKc_WNK"/>
    <property type="match status" value="1"/>
</dbReference>
<dbReference type="FunFam" id="1.10.510.10:FF:000006">
    <property type="entry name" value="Serine/threonine-protein kinase WNK1 isoform 2"/>
    <property type="match status" value="1"/>
</dbReference>
<dbReference type="InterPro" id="IPR000719">
    <property type="entry name" value="Prot_kinase_dom"/>
</dbReference>
<feature type="compositionally biased region" description="Polar residues" evidence="13">
    <location>
        <begin position="1920"/>
        <end position="1952"/>
    </location>
</feature>
<feature type="compositionally biased region" description="Polar residues" evidence="13">
    <location>
        <begin position="1772"/>
        <end position="1781"/>
    </location>
</feature>
<feature type="compositionally biased region" description="Polar residues" evidence="13">
    <location>
        <begin position="2175"/>
        <end position="2195"/>
    </location>
</feature>
<dbReference type="STRING" id="303518.ENSPNYP00000007165"/>
<feature type="region of interest" description="Disordered" evidence="13">
    <location>
        <begin position="1325"/>
        <end position="1399"/>
    </location>
</feature>
<keyword evidence="8" id="KW-0547">Nucleotide-binding</keyword>
<feature type="region of interest" description="Disordered" evidence="13">
    <location>
        <begin position="1628"/>
        <end position="1664"/>
    </location>
</feature>
<evidence type="ECO:0000256" key="7">
    <source>
        <dbReference type="ARBA" id="ARBA00022679"/>
    </source>
</evidence>
<feature type="compositionally biased region" description="Polar residues" evidence="13">
    <location>
        <begin position="1124"/>
        <end position="1141"/>
    </location>
</feature>
<feature type="compositionally biased region" description="Low complexity" evidence="13">
    <location>
        <begin position="1066"/>
        <end position="1104"/>
    </location>
</feature>
<dbReference type="InterPro" id="IPR056865">
    <property type="entry name" value="CCTL2_WNK"/>
</dbReference>
<feature type="compositionally biased region" description="Low complexity" evidence="13">
    <location>
        <begin position="1112"/>
        <end position="1123"/>
    </location>
</feature>
<feature type="compositionally biased region" description="Low complexity" evidence="13">
    <location>
        <begin position="1222"/>
        <end position="1235"/>
    </location>
</feature>
<dbReference type="Pfam" id="PF00069">
    <property type="entry name" value="Pkinase"/>
    <property type="match status" value="1"/>
</dbReference>
<keyword evidence="6" id="KW-0597">Phosphoprotein</keyword>
<feature type="compositionally biased region" description="Low complexity" evidence="13">
    <location>
        <begin position="2307"/>
        <end position="2339"/>
    </location>
</feature>
<dbReference type="SUPFAM" id="SSF56112">
    <property type="entry name" value="Protein kinase-like (PK-like)"/>
    <property type="match status" value="1"/>
</dbReference>
<feature type="compositionally biased region" description="Low complexity" evidence="13">
    <location>
        <begin position="2396"/>
        <end position="2421"/>
    </location>
</feature>
<keyword evidence="4" id="KW-0963">Cytoplasm</keyword>
<feature type="region of interest" description="Disordered" evidence="13">
    <location>
        <begin position="1184"/>
        <end position="1269"/>
    </location>
</feature>
<feature type="compositionally biased region" description="Polar residues" evidence="13">
    <location>
        <begin position="113"/>
        <end position="123"/>
    </location>
</feature>
<feature type="compositionally biased region" description="Polar residues" evidence="13">
    <location>
        <begin position="1821"/>
        <end position="1833"/>
    </location>
</feature>
<feature type="region of interest" description="Disordered" evidence="13">
    <location>
        <begin position="1433"/>
        <end position="1467"/>
    </location>
</feature>
<dbReference type="GO" id="GO:0005524">
    <property type="term" value="F:ATP binding"/>
    <property type="evidence" value="ECO:0007669"/>
    <property type="project" value="UniProtKB-KW"/>
</dbReference>
<evidence type="ECO:0000256" key="11">
    <source>
        <dbReference type="ARBA" id="ARBA00047899"/>
    </source>
</evidence>